<sequence length="254" mass="25874">MRRLVRILVSIVGVLALLGVLFLAYAHTVMQGERPAALAAWQDDAVTITSAEAGIVIEPAEPGTGPASGQGLVFIPGAKVDPYAYLFKLSGVVEETGLTVVITKPTLNLAFFDTRPLATFTALAPGIDAWWVGGHSLGGVRACQLAGDADASGDAEVLGVMLFGSYCANDLSGSELAALSVSGSNDGLSTPAKIEGASGLLPPGAEFVELEGVNHADFGDYGVQPGDGESTVDDAEVRRELAAAVAAFSRSAGA</sequence>
<dbReference type="InterPro" id="IPR029059">
    <property type="entry name" value="AB_hydrolase_5"/>
</dbReference>
<comment type="caution">
    <text evidence="2">The sequence shown here is derived from an EMBL/GenBank/DDBJ whole genome shotgun (WGS) entry which is preliminary data.</text>
</comment>
<name>A0A918C9T1_AGRME</name>
<dbReference type="EMBL" id="BMRJ01000001">
    <property type="protein sequence ID" value="GGR14093.1"/>
    <property type="molecule type" value="Genomic_DNA"/>
</dbReference>
<dbReference type="Gene3D" id="3.40.50.1820">
    <property type="entry name" value="alpha/beta hydrolase"/>
    <property type="match status" value="1"/>
</dbReference>
<gene>
    <name evidence="2" type="ORF">GCM10010196_03310</name>
</gene>
<dbReference type="Proteomes" id="UP000610303">
    <property type="component" value="Unassembled WGS sequence"/>
</dbReference>
<dbReference type="SUPFAM" id="SSF53474">
    <property type="entry name" value="alpha/beta-Hydrolases"/>
    <property type="match status" value="1"/>
</dbReference>
<reference evidence="2" key="1">
    <citation type="journal article" date="2014" name="Int. J. Syst. Evol. Microbiol.">
        <title>Complete genome sequence of Corynebacterium casei LMG S-19264T (=DSM 44701T), isolated from a smear-ripened cheese.</title>
        <authorList>
            <consortium name="US DOE Joint Genome Institute (JGI-PGF)"/>
            <person name="Walter F."/>
            <person name="Albersmeier A."/>
            <person name="Kalinowski J."/>
            <person name="Ruckert C."/>
        </authorList>
    </citation>
    <scope>NUCLEOTIDE SEQUENCE</scope>
    <source>
        <strain evidence="2">JCM 3346</strain>
    </source>
</reference>
<evidence type="ECO:0000313" key="2">
    <source>
        <dbReference type="EMBL" id="GGR14093.1"/>
    </source>
</evidence>
<dbReference type="AlphaFoldDB" id="A0A918C9T1"/>
<dbReference type="InterPro" id="IPR029058">
    <property type="entry name" value="AB_hydrolase_fold"/>
</dbReference>
<keyword evidence="2" id="KW-0378">Hydrolase</keyword>
<dbReference type="Pfam" id="PF12695">
    <property type="entry name" value="Abhydrolase_5"/>
    <property type="match status" value="1"/>
</dbReference>
<evidence type="ECO:0000259" key="1">
    <source>
        <dbReference type="Pfam" id="PF12695"/>
    </source>
</evidence>
<proteinExistence type="predicted"/>
<evidence type="ECO:0000313" key="3">
    <source>
        <dbReference type="Proteomes" id="UP000610303"/>
    </source>
</evidence>
<organism evidence="2 3">
    <name type="scientific">Agromyces mediolanus</name>
    <name type="common">Corynebacterium mediolanum</name>
    <dbReference type="NCBI Taxonomy" id="41986"/>
    <lineage>
        <taxon>Bacteria</taxon>
        <taxon>Bacillati</taxon>
        <taxon>Actinomycetota</taxon>
        <taxon>Actinomycetes</taxon>
        <taxon>Micrococcales</taxon>
        <taxon>Microbacteriaceae</taxon>
        <taxon>Agromyces</taxon>
    </lineage>
</organism>
<protein>
    <submittedName>
        <fullName evidence="2">Alpha/beta hydrolase</fullName>
    </submittedName>
</protein>
<feature type="domain" description="Alpha/beta hydrolase fold-5" evidence="1">
    <location>
        <begin position="72"/>
        <end position="235"/>
    </location>
</feature>
<dbReference type="GO" id="GO:0016787">
    <property type="term" value="F:hydrolase activity"/>
    <property type="evidence" value="ECO:0007669"/>
    <property type="project" value="UniProtKB-KW"/>
</dbReference>
<accession>A0A918C9T1</accession>
<dbReference type="RefSeq" id="WP_189083574.1">
    <property type="nucleotide sequence ID" value="NZ_BMRJ01000001.1"/>
</dbReference>
<reference evidence="2" key="2">
    <citation type="submission" date="2020-09" db="EMBL/GenBank/DDBJ databases">
        <authorList>
            <person name="Sun Q."/>
            <person name="Ohkuma M."/>
        </authorList>
    </citation>
    <scope>NUCLEOTIDE SEQUENCE</scope>
    <source>
        <strain evidence="2">JCM 3346</strain>
    </source>
</reference>
<keyword evidence="3" id="KW-1185">Reference proteome</keyword>